<organism evidence="2 3">
    <name type="scientific">Bhargavaea beijingensis</name>
    <dbReference type="NCBI Taxonomy" id="426756"/>
    <lineage>
        <taxon>Bacteria</taxon>
        <taxon>Bacillati</taxon>
        <taxon>Bacillota</taxon>
        <taxon>Bacilli</taxon>
        <taxon>Bacillales</taxon>
        <taxon>Caryophanaceae</taxon>
        <taxon>Bhargavaea</taxon>
    </lineage>
</organism>
<dbReference type="Gene3D" id="3.20.20.140">
    <property type="entry name" value="Metal-dependent hydrolases"/>
    <property type="match status" value="1"/>
</dbReference>
<dbReference type="STRING" id="426756.SAMN04488126_10277"/>
<dbReference type="PANTHER" id="PTHR32182">
    <property type="entry name" value="DNA REPLICATION AND REPAIR PROTEIN RECF"/>
    <property type="match status" value="1"/>
</dbReference>
<dbReference type="OrthoDB" id="9791620at2"/>
<evidence type="ECO:0000313" key="2">
    <source>
        <dbReference type="EMBL" id="SDD93574.1"/>
    </source>
</evidence>
<proteinExistence type="predicted"/>
<dbReference type="Pfam" id="PF13175">
    <property type="entry name" value="AAA_15"/>
    <property type="match status" value="1"/>
</dbReference>
<dbReference type="Gene3D" id="3.40.50.300">
    <property type="entry name" value="P-loop containing nucleotide triphosphate hydrolases"/>
    <property type="match status" value="2"/>
</dbReference>
<dbReference type="GO" id="GO:0000731">
    <property type="term" value="P:DNA synthesis involved in DNA repair"/>
    <property type="evidence" value="ECO:0007669"/>
    <property type="project" value="TreeGrafter"/>
</dbReference>
<dbReference type="AlphaFoldDB" id="A0A1G6YSU6"/>
<dbReference type="InterPro" id="IPR016195">
    <property type="entry name" value="Pol/histidinol_Pase-like"/>
</dbReference>
<dbReference type="SUPFAM" id="SSF89550">
    <property type="entry name" value="PHP domain-like"/>
    <property type="match status" value="1"/>
</dbReference>
<feature type="domain" description="Endonuclease GajA/Old nuclease/RecF-like AAA" evidence="1">
    <location>
        <begin position="348"/>
        <end position="664"/>
    </location>
</feature>
<dbReference type="PANTHER" id="PTHR32182:SF22">
    <property type="entry name" value="ATP-DEPENDENT ENDONUCLEASE, OLD FAMILY-RELATED"/>
    <property type="match status" value="1"/>
</dbReference>
<accession>A0A1G6YSU6</accession>
<dbReference type="NCBIfam" id="NF045781">
    <property type="entry name" value="Spaf1101_AAA_ATP"/>
    <property type="match status" value="1"/>
</dbReference>
<reference evidence="2 3" key="1">
    <citation type="submission" date="2016-10" db="EMBL/GenBank/DDBJ databases">
        <authorList>
            <person name="de Groot N.N."/>
        </authorList>
    </citation>
    <scope>NUCLEOTIDE SEQUENCE [LARGE SCALE GENOMIC DNA]</scope>
    <source>
        <strain evidence="2 3">CGMCC 1.6762</strain>
    </source>
</reference>
<dbReference type="GO" id="GO:0006302">
    <property type="term" value="P:double-strand break repair"/>
    <property type="evidence" value="ECO:0007669"/>
    <property type="project" value="InterPro"/>
</dbReference>
<evidence type="ECO:0000259" key="1">
    <source>
        <dbReference type="Pfam" id="PF13175"/>
    </source>
</evidence>
<name>A0A1G6YSU6_9BACL</name>
<dbReference type="InterPro" id="IPR041685">
    <property type="entry name" value="AAA_GajA/Old/RecF-like"/>
</dbReference>
<dbReference type="InterPro" id="IPR054798">
    <property type="entry name" value="Spaf_1101-like"/>
</dbReference>
<gene>
    <name evidence="2" type="ORF">SAMN04488126_10277</name>
</gene>
<dbReference type="EMBL" id="FNAR01000002">
    <property type="protein sequence ID" value="SDD93574.1"/>
    <property type="molecule type" value="Genomic_DNA"/>
</dbReference>
<protein>
    <submittedName>
        <fullName evidence="2">AAA domain-containing protein</fullName>
    </submittedName>
</protein>
<dbReference type="InterPro" id="IPR027417">
    <property type="entry name" value="P-loop_NTPase"/>
</dbReference>
<dbReference type="SUPFAM" id="SSF52540">
    <property type="entry name" value="P-loop containing nucleoside triphosphate hydrolases"/>
    <property type="match status" value="1"/>
</dbReference>
<dbReference type="GO" id="GO:0016887">
    <property type="term" value="F:ATP hydrolysis activity"/>
    <property type="evidence" value="ECO:0007669"/>
    <property type="project" value="InterPro"/>
</dbReference>
<evidence type="ECO:0000313" key="3">
    <source>
        <dbReference type="Proteomes" id="UP000198823"/>
    </source>
</evidence>
<dbReference type="RefSeq" id="WP_092094125.1">
    <property type="nucleotide sequence ID" value="NZ_FNAR01000002.1"/>
</dbReference>
<dbReference type="Proteomes" id="UP000198823">
    <property type="component" value="Unassembled WGS sequence"/>
</dbReference>
<sequence>MRKLKTSTSDVLSAYLEIESTRSKYGKLKKAEIHFHTPASYDYNLIEGKRYQQLTEYEMLDYCVEISMFNNDEKNIIQNKFKNGEFSGESYKDILKDRSAPYDSFKEFLAYSMIAFKLYKEDINIAIITDHNTIKGYYKLKYALEDYFSKNVKGKKEGKIPVYLFLGVEISCSDQTHVVGIFNEENYENVEKFLEDNIYTEETGTIETSFSIINQINLLNGISYIAHVNTYEGIGSGLYKKNLFSTNLKILGLTNLSSKSWKNKTHPDFKDDKVCYLFESDAHSINKLGIQNTWIKMNEISFNSLIKSINNHLFCVYTVKPTTTDTYIKGIILNPGSTGFLKGTGKESFIVDFSKDLNCIIGGRGTGKSTILNILDTVFTNEAKDLDTLKFISLYSSIFILFSYNNEEFIIRFIPQANQALPTSHPDFFLEAAFDKKGQPPKGNNIKLNKNWYDLFKVDKNKNITLLGSEYETENILHRVYKKHYSINNIVNMIQNRKTGDFIKSVVQAGETKGFFDEKINNLYNTSNRDFNKTLKSSLVAIREELERFKINANDKIDSFNNMHNKLISIKYEARADNYYRYLDDLFKGINTSTPILNTMFTIGDFIDYTHRVLYHIDFLTLLSLLFNRKFNDLNSIEPIKKFTSNELTIKSIGSGYQNINSISEKDLYSEILKILRMYKHNIIRSIATYVESMDNYTLQFNVNSKASIENLPIHFNNIEHLSLGQQVVAILTLIIEYGKYCGDNTPFIIDQPEDNLDNQYIYNNLVASLRNIKNYRQVIIVTHNSSIVTNADSEQVIVLESNGLNGLIRKKGYLSDKSVMKLILVHLEGGENAFENKVQSYSAILDKI</sequence>